<feature type="domain" description="Amidohydrolase-related" evidence="1">
    <location>
        <begin position="57"/>
        <end position="246"/>
    </location>
</feature>
<dbReference type="InterPro" id="IPR032466">
    <property type="entry name" value="Metal_Hydrolase"/>
</dbReference>
<organism evidence="2 3">
    <name type="scientific">Phytohabitans rumicis</name>
    <dbReference type="NCBI Taxonomy" id="1076125"/>
    <lineage>
        <taxon>Bacteria</taxon>
        <taxon>Bacillati</taxon>
        <taxon>Actinomycetota</taxon>
        <taxon>Actinomycetes</taxon>
        <taxon>Micromonosporales</taxon>
        <taxon>Micromonosporaceae</taxon>
    </lineage>
</organism>
<evidence type="ECO:0000259" key="1">
    <source>
        <dbReference type="Pfam" id="PF04909"/>
    </source>
</evidence>
<dbReference type="SUPFAM" id="SSF51556">
    <property type="entry name" value="Metallo-dependent hydrolases"/>
    <property type="match status" value="1"/>
</dbReference>
<dbReference type="Proteomes" id="UP000482960">
    <property type="component" value="Unassembled WGS sequence"/>
</dbReference>
<keyword evidence="3" id="KW-1185">Reference proteome</keyword>
<dbReference type="RefSeq" id="WP_173073151.1">
    <property type="nucleotide sequence ID" value="NZ_BAABJB010000030.1"/>
</dbReference>
<protein>
    <recommendedName>
        <fullName evidence="1">Amidohydrolase-related domain-containing protein</fullName>
    </recommendedName>
</protein>
<evidence type="ECO:0000313" key="3">
    <source>
        <dbReference type="Proteomes" id="UP000482960"/>
    </source>
</evidence>
<dbReference type="InterPro" id="IPR006680">
    <property type="entry name" value="Amidohydro-rel"/>
</dbReference>
<dbReference type="Pfam" id="PF04909">
    <property type="entry name" value="Amidohydro_2"/>
    <property type="match status" value="1"/>
</dbReference>
<dbReference type="Gene3D" id="3.20.20.140">
    <property type="entry name" value="Metal-dependent hydrolases"/>
    <property type="match status" value="1"/>
</dbReference>
<reference evidence="2 3" key="2">
    <citation type="submission" date="2020-03" db="EMBL/GenBank/DDBJ databases">
        <authorList>
            <person name="Ichikawa N."/>
            <person name="Kimura A."/>
            <person name="Kitahashi Y."/>
            <person name="Uohara A."/>
        </authorList>
    </citation>
    <scope>NUCLEOTIDE SEQUENCE [LARGE SCALE GENOMIC DNA]</scope>
    <source>
        <strain evidence="2 3">NBRC 108638</strain>
    </source>
</reference>
<dbReference type="GO" id="GO:0016787">
    <property type="term" value="F:hydrolase activity"/>
    <property type="evidence" value="ECO:0007669"/>
    <property type="project" value="InterPro"/>
</dbReference>
<dbReference type="AlphaFoldDB" id="A0A6V8KW95"/>
<sequence length="256" mass="27000">MTVFDFHARLTPEPEALPRLLRALDAAGIARAAIAAGGVVDLDRLSAQLVDGGHSRATADNETVRAAGAGSGGRLVPFYFANPYAGVRAYRRDAARFRGLELSPAVYGVGFRDPRTVALVEVAAAAAHPVYTVGIGQSGARTADLVDLAREFPAVPFVLGHCGFTGIDIHAVNLIAPQPNIAAETSGCYSVVARAAVDLLGADRVLFGTEYPLQHPSVELAKLAALDLDPCSFRKVAWENAHRLLGETHQAEGRVL</sequence>
<proteinExistence type="predicted"/>
<accession>A0A6V8KW95</accession>
<name>A0A6V8KW95_9ACTN</name>
<comment type="caution">
    <text evidence="2">The sequence shown here is derived from an EMBL/GenBank/DDBJ whole genome shotgun (WGS) entry which is preliminary data.</text>
</comment>
<reference evidence="2 3" key="1">
    <citation type="submission" date="2020-03" db="EMBL/GenBank/DDBJ databases">
        <title>Whole genome shotgun sequence of Phytohabitans rumicis NBRC 108638.</title>
        <authorList>
            <person name="Komaki H."/>
            <person name="Tamura T."/>
        </authorList>
    </citation>
    <scope>NUCLEOTIDE SEQUENCE [LARGE SCALE GENOMIC DNA]</scope>
    <source>
        <strain evidence="2 3">NBRC 108638</strain>
    </source>
</reference>
<gene>
    <name evidence="2" type="ORF">Prum_002210</name>
</gene>
<evidence type="ECO:0000313" key="2">
    <source>
        <dbReference type="EMBL" id="GFJ86579.1"/>
    </source>
</evidence>
<dbReference type="EMBL" id="BLPG01000001">
    <property type="protein sequence ID" value="GFJ86579.1"/>
    <property type="molecule type" value="Genomic_DNA"/>
</dbReference>